<sequence length="472" mass="49886">MPEIPGSIWRRPDMLAALRARDIAQVLQLVRQYAGASQTTIGSMIGMSHGKVSDIMSGNQQVTAFEVFERIADGLDFPDSARVALGLAPRAALAIPAQDGPRTGTPGSVVPPRSVEAIQRGEDESTVRRREFVGLAGAALFGAVLSDNGPAAEPARDIEDLAAALTEYPAPAPTAPALAPLAAMVTQAKQDYQACRYGDVLTVLPSLLRSLRAACTALVGDDRLKAHALSAEAHHVAASIMLKQEDKGLAWLAADRSVQAAHLSEIPLMIGSSARIVTHALMDGGHHRAAAGNASTAAQRMDASLSQPSDNDLSVYGALLLRGAIAAAQHGNRHTTAELLDEAEQAGRRLGHEGNHMWTAFGPNNVLCHRVNAALTMGDAGTAIDYARRVDIDALPINERKAALLLDTARAFLMWGKHERALHVLRAAGQIAPEEITGRPATRRLVGDLVTTAPVSVRREAREFADALGVSA</sequence>
<dbReference type="Pfam" id="PF13560">
    <property type="entry name" value="HTH_31"/>
    <property type="match status" value="1"/>
</dbReference>
<dbReference type="CDD" id="cd00093">
    <property type="entry name" value="HTH_XRE"/>
    <property type="match status" value="1"/>
</dbReference>
<dbReference type="EMBL" id="BAAAUT010000030">
    <property type="protein sequence ID" value="GAA3143602.1"/>
    <property type="molecule type" value="Genomic_DNA"/>
</dbReference>
<protein>
    <submittedName>
        <fullName evidence="1">Uncharacterized protein</fullName>
    </submittedName>
</protein>
<keyword evidence="2" id="KW-1185">Reference proteome</keyword>
<dbReference type="SUPFAM" id="SSF47413">
    <property type="entry name" value="lambda repressor-like DNA-binding domains"/>
    <property type="match status" value="1"/>
</dbReference>
<name>A0ABP6NEA2_9ACTN</name>
<comment type="caution">
    <text evidence="1">The sequence shown here is derived from an EMBL/GenBank/DDBJ whole genome shotgun (WGS) entry which is preliminary data.</text>
</comment>
<organism evidence="1 2">
    <name type="scientific">Planomonospora alba</name>
    <dbReference type="NCBI Taxonomy" id="161354"/>
    <lineage>
        <taxon>Bacteria</taxon>
        <taxon>Bacillati</taxon>
        <taxon>Actinomycetota</taxon>
        <taxon>Actinomycetes</taxon>
        <taxon>Streptosporangiales</taxon>
        <taxon>Streptosporangiaceae</taxon>
        <taxon>Planomonospora</taxon>
    </lineage>
</organism>
<gene>
    <name evidence="1" type="ORF">GCM10010466_38210</name>
</gene>
<dbReference type="InterPro" id="IPR010982">
    <property type="entry name" value="Lambda_DNA-bd_dom_sf"/>
</dbReference>
<evidence type="ECO:0000313" key="2">
    <source>
        <dbReference type="Proteomes" id="UP001500320"/>
    </source>
</evidence>
<evidence type="ECO:0000313" key="1">
    <source>
        <dbReference type="EMBL" id="GAA3143602.1"/>
    </source>
</evidence>
<reference evidence="2" key="1">
    <citation type="journal article" date="2019" name="Int. J. Syst. Evol. Microbiol.">
        <title>The Global Catalogue of Microorganisms (GCM) 10K type strain sequencing project: providing services to taxonomists for standard genome sequencing and annotation.</title>
        <authorList>
            <consortium name="The Broad Institute Genomics Platform"/>
            <consortium name="The Broad Institute Genome Sequencing Center for Infectious Disease"/>
            <person name="Wu L."/>
            <person name="Ma J."/>
        </authorList>
    </citation>
    <scope>NUCLEOTIDE SEQUENCE [LARGE SCALE GENOMIC DNA]</scope>
    <source>
        <strain evidence="2">JCM 9373</strain>
    </source>
</reference>
<proteinExistence type="predicted"/>
<dbReference type="Proteomes" id="UP001500320">
    <property type="component" value="Unassembled WGS sequence"/>
</dbReference>
<dbReference type="InterPro" id="IPR001387">
    <property type="entry name" value="Cro/C1-type_HTH"/>
</dbReference>
<accession>A0ABP6NEA2</accession>
<dbReference type="RefSeq" id="WP_344861343.1">
    <property type="nucleotide sequence ID" value="NZ_BAAAUT010000030.1"/>
</dbReference>